<dbReference type="GO" id="GO:0002143">
    <property type="term" value="P:tRNA wobble position uridine thiolation"/>
    <property type="evidence" value="ECO:0007669"/>
    <property type="project" value="TreeGrafter"/>
</dbReference>
<keyword evidence="8" id="KW-1015">Disulfide bond</keyword>
<dbReference type="InterPro" id="IPR046884">
    <property type="entry name" value="MnmA-like_central"/>
</dbReference>
<dbReference type="Pfam" id="PF20258">
    <property type="entry name" value="tRNA_Me_trans_C"/>
    <property type="match status" value="1"/>
</dbReference>
<dbReference type="GO" id="GO:0000049">
    <property type="term" value="F:tRNA binding"/>
    <property type="evidence" value="ECO:0007669"/>
    <property type="project" value="UniProtKB-KW"/>
</dbReference>
<evidence type="ECO:0000256" key="3">
    <source>
        <dbReference type="ARBA" id="ARBA00022679"/>
    </source>
</evidence>
<dbReference type="PANTHER" id="PTHR11933">
    <property type="entry name" value="TRNA 5-METHYLAMINOMETHYL-2-THIOURIDYLATE -METHYLTRANSFERASE"/>
    <property type="match status" value="1"/>
</dbReference>
<keyword evidence="5" id="KW-0547">Nucleotide-binding</keyword>
<keyword evidence="7" id="KW-0694">RNA-binding</keyword>
<proteinExistence type="predicted"/>
<dbReference type="SUPFAM" id="SSF52402">
    <property type="entry name" value="Adenine nucleotide alpha hydrolases-like"/>
    <property type="match status" value="1"/>
</dbReference>
<evidence type="ECO:0000256" key="4">
    <source>
        <dbReference type="ARBA" id="ARBA00022694"/>
    </source>
</evidence>
<dbReference type="RefSeq" id="WP_119175613.1">
    <property type="nucleotide sequence ID" value="NZ_QXIT01000085.1"/>
</dbReference>
<comment type="catalytic activity">
    <reaction evidence="9">
        <text>S-sulfanyl-L-cysteinyl-[protein] + uridine(34) in tRNA + AH2 + ATP = 2-thiouridine(34) in tRNA + L-cysteinyl-[protein] + A + AMP + diphosphate + H(+)</text>
        <dbReference type="Rhea" id="RHEA:47032"/>
        <dbReference type="Rhea" id="RHEA-COMP:10131"/>
        <dbReference type="Rhea" id="RHEA-COMP:11726"/>
        <dbReference type="Rhea" id="RHEA-COMP:11727"/>
        <dbReference type="Rhea" id="RHEA-COMP:11728"/>
        <dbReference type="ChEBI" id="CHEBI:13193"/>
        <dbReference type="ChEBI" id="CHEBI:15378"/>
        <dbReference type="ChEBI" id="CHEBI:17499"/>
        <dbReference type="ChEBI" id="CHEBI:29950"/>
        <dbReference type="ChEBI" id="CHEBI:30616"/>
        <dbReference type="ChEBI" id="CHEBI:33019"/>
        <dbReference type="ChEBI" id="CHEBI:61963"/>
        <dbReference type="ChEBI" id="CHEBI:65315"/>
        <dbReference type="ChEBI" id="CHEBI:87170"/>
        <dbReference type="ChEBI" id="CHEBI:456215"/>
        <dbReference type="EC" id="2.8.1.13"/>
    </reaction>
</comment>
<dbReference type="NCBIfam" id="TIGR00420">
    <property type="entry name" value="trmU"/>
    <property type="match status" value="1"/>
</dbReference>
<evidence type="ECO:0000256" key="7">
    <source>
        <dbReference type="ARBA" id="ARBA00022884"/>
    </source>
</evidence>
<dbReference type="AlphaFoldDB" id="A0A398CZ24"/>
<evidence type="ECO:0000256" key="8">
    <source>
        <dbReference type="ARBA" id="ARBA00023157"/>
    </source>
</evidence>
<evidence type="ECO:0000313" key="12">
    <source>
        <dbReference type="EMBL" id="RIE08072.1"/>
    </source>
</evidence>
<dbReference type="Pfam" id="PF03054">
    <property type="entry name" value="tRNA_Me_trans"/>
    <property type="match status" value="1"/>
</dbReference>
<evidence type="ECO:0000256" key="5">
    <source>
        <dbReference type="ARBA" id="ARBA00022741"/>
    </source>
</evidence>
<evidence type="ECO:0000259" key="10">
    <source>
        <dbReference type="Pfam" id="PF20258"/>
    </source>
</evidence>
<dbReference type="Gene3D" id="3.40.50.620">
    <property type="entry name" value="HUPs"/>
    <property type="match status" value="1"/>
</dbReference>
<dbReference type="NCBIfam" id="NF001138">
    <property type="entry name" value="PRK00143.1"/>
    <property type="match status" value="1"/>
</dbReference>
<dbReference type="EMBL" id="QXIT01000085">
    <property type="protein sequence ID" value="RIE08072.1"/>
    <property type="molecule type" value="Genomic_DNA"/>
</dbReference>
<evidence type="ECO:0000256" key="1">
    <source>
        <dbReference type="ARBA" id="ARBA00011949"/>
    </source>
</evidence>
<keyword evidence="13" id="KW-1185">Reference proteome</keyword>
<evidence type="ECO:0000256" key="2">
    <source>
        <dbReference type="ARBA" id="ARBA00022555"/>
    </source>
</evidence>
<dbReference type="InterPro" id="IPR004506">
    <property type="entry name" value="MnmA-like"/>
</dbReference>
<protein>
    <recommendedName>
        <fullName evidence="1">tRNA-uridine 2-sulfurtransferase</fullName>
        <ecNumber evidence="1">2.8.1.13</ecNumber>
    </recommendedName>
</protein>
<sequence>MSIVVGMSGGVDSAVSALLLKELGEHVIGVTLHFSQHSACCDIGSTRRAKAQCEYLGIAWHNVDVKDRFDCQVVQPFWQAVAGGATPNPCVFCNEHVKWQGLLDVADELHADLVASGHYAGIVHSEDGDQICRGMDQAKDQSYFLYRLSAEQRRRVLFPLAGRVKSDVMALASRWFSSDLLASRESQDLCFVEGLVSEEIRRRLPCMPGDMVLTDGTVIGTHQGLASYTVGQRSGLGISAATRLYVVEKRQATNQLVVGQRSACMRDAFEAVDLKWQHIPTGKLLHFSADVVVRYRSKPVKGCIDRVSGDKVSIHLADSLFAVTPGQAVVFYDGRCIVGGGTIV</sequence>
<dbReference type="PANTHER" id="PTHR11933:SF5">
    <property type="entry name" value="MITOCHONDRIAL TRNA-SPECIFIC 2-THIOURIDYLASE 1"/>
    <property type="match status" value="1"/>
</dbReference>
<gene>
    <name evidence="12" type="primary">mnmA</name>
    <name evidence="12" type="ORF">SMC6_04975</name>
</gene>
<keyword evidence="3 12" id="KW-0808">Transferase</keyword>
<dbReference type="InterPro" id="IPR023382">
    <property type="entry name" value="MnmA-like_central_sf"/>
</dbReference>
<accession>A0A398CZ24</accession>
<dbReference type="Gene3D" id="2.30.30.280">
    <property type="entry name" value="Adenine nucleotide alpha hydrolases-like domains"/>
    <property type="match status" value="1"/>
</dbReference>
<evidence type="ECO:0000256" key="9">
    <source>
        <dbReference type="ARBA" id="ARBA00051542"/>
    </source>
</evidence>
<comment type="caution">
    <text evidence="12">The sequence shown here is derived from an EMBL/GenBank/DDBJ whole genome shotgun (WGS) entry which is preliminary data.</text>
</comment>
<feature type="domain" description="tRNA-specific 2-thiouridylase MnmA-like central" evidence="11">
    <location>
        <begin position="200"/>
        <end position="260"/>
    </location>
</feature>
<keyword evidence="2" id="KW-0820">tRNA-binding</keyword>
<dbReference type="InterPro" id="IPR014729">
    <property type="entry name" value="Rossmann-like_a/b/a_fold"/>
</dbReference>
<evidence type="ECO:0000313" key="13">
    <source>
        <dbReference type="Proteomes" id="UP000266260"/>
    </source>
</evidence>
<keyword evidence="4" id="KW-0819">tRNA processing</keyword>
<dbReference type="CDD" id="cd01998">
    <property type="entry name" value="MnmA_TRMU-like"/>
    <property type="match status" value="1"/>
</dbReference>
<dbReference type="EC" id="2.8.1.13" evidence="1"/>
<evidence type="ECO:0000256" key="6">
    <source>
        <dbReference type="ARBA" id="ARBA00022840"/>
    </source>
</evidence>
<reference evidence="12 13" key="1">
    <citation type="submission" date="2018-09" db="EMBL/GenBank/DDBJ databases">
        <title>Discovery and Ecogenomic Context for Candidatus Cryosericales, a Global Caldiserica Order Active in Thawing Permafrost.</title>
        <authorList>
            <person name="Martinez M.A."/>
            <person name="Woodcroft B.J."/>
            <person name="Ignacio Espinoza J.C."/>
            <person name="Zayed A."/>
            <person name="Singleton C.M."/>
            <person name="Boyd J."/>
            <person name="Li Y.-F."/>
            <person name="Purvine S."/>
            <person name="Maughan H."/>
            <person name="Hodgkins S.B."/>
            <person name="Anderson D."/>
            <person name="Sederholm M."/>
            <person name="Temperton B."/>
            <person name="Saleska S.R."/>
            <person name="Tyson G.W."/>
            <person name="Rich V.I."/>
        </authorList>
    </citation>
    <scope>NUCLEOTIDE SEQUENCE [LARGE SCALE GENOMIC DNA]</scope>
    <source>
        <strain evidence="12 13">SMC6</strain>
    </source>
</reference>
<keyword evidence="6" id="KW-0067">ATP-binding</keyword>
<dbReference type="GO" id="GO:0005524">
    <property type="term" value="F:ATP binding"/>
    <property type="evidence" value="ECO:0007669"/>
    <property type="project" value="UniProtKB-KW"/>
</dbReference>
<dbReference type="InterPro" id="IPR046885">
    <property type="entry name" value="MnmA-like_C"/>
</dbReference>
<dbReference type="FunFam" id="2.30.30.280:FF:000001">
    <property type="entry name" value="tRNA-specific 2-thiouridylase MnmA"/>
    <property type="match status" value="1"/>
</dbReference>
<dbReference type="Proteomes" id="UP000266260">
    <property type="component" value="Unassembled WGS sequence"/>
</dbReference>
<dbReference type="Gene3D" id="2.40.30.10">
    <property type="entry name" value="Translation factors"/>
    <property type="match status" value="1"/>
</dbReference>
<name>A0A398CZ24_9BACT</name>
<organism evidence="12 13">
    <name type="scientific">Candidatus Cryosericum odellii</name>
    <dbReference type="NCBI Taxonomy" id="2290917"/>
    <lineage>
        <taxon>Bacteria</taxon>
        <taxon>Pseudomonadati</taxon>
        <taxon>Caldisericota/Cryosericota group</taxon>
        <taxon>Candidatus Cryosericota</taxon>
        <taxon>Candidatus Cryosericia</taxon>
        <taxon>Candidatus Cryosericales</taxon>
        <taxon>Candidatus Cryosericaceae</taxon>
        <taxon>Candidatus Cryosericum</taxon>
    </lineage>
</organism>
<feature type="domain" description="tRNA-specific 2-thiouridylase MnmA-like C-terminal" evidence="10">
    <location>
        <begin position="269"/>
        <end position="343"/>
    </location>
</feature>
<dbReference type="GO" id="GO:0103016">
    <property type="term" value="F:tRNA-uridine 2-sulfurtransferase activity"/>
    <property type="evidence" value="ECO:0007669"/>
    <property type="project" value="UniProtKB-EC"/>
</dbReference>
<dbReference type="Pfam" id="PF20259">
    <property type="entry name" value="tRNA_Me_trans_M"/>
    <property type="match status" value="1"/>
</dbReference>
<evidence type="ECO:0000259" key="11">
    <source>
        <dbReference type="Pfam" id="PF20259"/>
    </source>
</evidence>